<dbReference type="Proteomes" id="UP000680304">
    <property type="component" value="Unassembled WGS sequence"/>
</dbReference>
<gene>
    <name evidence="2" type="ORF">PACILC2_49550</name>
</gene>
<evidence type="ECO:0000313" key="3">
    <source>
        <dbReference type="Proteomes" id="UP000680304"/>
    </source>
</evidence>
<dbReference type="PANTHER" id="PTHR44119:SF4">
    <property type="entry name" value="AEROBIC COBALTOCHELATASE SUBUNIT COBN"/>
    <property type="match status" value="1"/>
</dbReference>
<dbReference type="EMBL" id="BOVJ01000178">
    <property type="protein sequence ID" value="GIQ66387.1"/>
    <property type="molecule type" value="Genomic_DNA"/>
</dbReference>
<name>A0ABQ4NDS3_9BACL</name>
<protein>
    <recommendedName>
        <fullName evidence="1">CobN/magnesium chelatase domain-containing protein</fullName>
    </recommendedName>
</protein>
<dbReference type="PANTHER" id="PTHR44119">
    <property type="entry name" value="MAGNESIUM-CHELATASE SUBUNIT CHLH, CHLOROPLASTIC"/>
    <property type="match status" value="1"/>
</dbReference>
<keyword evidence="3" id="KW-1185">Reference proteome</keyword>
<organism evidence="2 3">
    <name type="scientific">Paenibacillus cisolokensis</name>
    <dbReference type="NCBI Taxonomy" id="1658519"/>
    <lineage>
        <taxon>Bacteria</taxon>
        <taxon>Bacillati</taxon>
        <taxon>Bacillota</taxon>
        <taxon>Bacilli</taxon>
        <taxon>Bacillales</taxon>
        <taxon>Paenibacillaceae</taxon>
        <taxon>Paenibacillus</taxon>
    </lineage>
</organism>
<proteinExistence type="predicted"/>
<reference evidence="2 3" key="1">
    <citation type="submission" date="2021-04" db="EMBL/GenBank/DDBJ databases">
        <title>Draft genome sequence of Paenibacillus cisolokensis, LC2-13A.</title>
        <authorList>
            <person name="Uke A."/>
            <person name="Chhe C."/>
            <person name="Baramee S."/>
            <person name="Kosugi A."/>
        </authorList>
    </citation>
    <scope>NUCLEOTIDE SEQUENCE [LARGE SCALE GENOMIC DNA]</scope>
    <source>
        <strain evidence="2 3">LC2-13A</strain>
    </source>
</reference>
<dbReference type="InterPro" id="IPR003672">
    <property type="entry name" value="CobN/Mg_chltase"/>
</dbReference>
<accession>A0ABQ4NDS3</accession>
<feature type="domain" description="CobN/magnesium chelatase" evidence="1">
    <location>
        <begin position="2"/>
        <end position="119"/>
    </location>
</feature>
<sequence length="127" mass="14472">MLEQLDVPMLHPLLLNSRTEQEWRQSASGLEPSLLLVQVMLPELDVSVEMFPIAALQEDGEDAELNVPLKRLALIPERTKRLTDRIRRWLALRSKPNAEKKLALIGYNYPPGEGTVFGGSFWIHSNR</sequence>
<evidence type="ECO:0000313" key="2">
    <source>
        <dbReference type="EMBL" id="GIQ66387.1"/>
    </source>
</evidence>
<comment type="caution">
    <text evidence="2">The sequence shown here is derived from an EMBL/GenBank/DDBJ whole genome shotgun (WGS) entry which is preliminary data.</text>
</comment>
<evidence type="ECO:0000259" key="1">
    <source>
        <dbReference type="Pfam" id="PF02514"/>
    </source>
</evidence>
<dbReference type="Pfam" id="PF02514">
    <property type="entry name" value="CobN-Mg_chel"/>
    <property type="match status" value="1"/>
</dbReference>